<dbReference type="AlphaFoldDB" id="A0A0F9PU43"/>
<proteinExistence type="predicted"/>
<feature type="non-terminal residue" evidence="1">
    <location>
        <position position="1"/>
    </location>
</feature>
<organism evidence="1">
    <name type="scientific">marine sediment metagenome</name>
    <dbReference type="NCBI Taxonomy" id="412755"/>
    <lineage>
        <taxon>unclassified sequences</taxon>
        <taxon>metagenomes</taxon>
        <taxon>ecological metagenomes</taxon>
    </lineage>
</organism>
<comment type="caution">
    <text evidence="1">The sequence shown here is derived from an EMBL/GenBank/DDBJ whole genome shotgun (WGS) entry which is preliminary data.</text>
</comment>
<sequence length="45" mass="5157">EYARVGFQKVPEWVTEMLTALVEEENGLETGTKVRVTMEVVRTET</sequence>
<name>A0A0F9PU43_9ZZZZ</name>
<accession>A0A0F9PU43</accession>
<dbReference type="EMBL" id="LAZR01005845">
    <property type="protein sequence ID" value="KKM96697.1"/>
    <property type="molecule type" value="Genomic_DNA"/>
</dbReference>
<reference evidence="1" key="1">
    <citation type="journal article" date="2015" name="Nature">
        <title>Complex archaea that bridge the gap between prokaryotes and eukaryotes.</title>
        <authorList>
            <person name="Spang A."/>
            <person name="Saw J.H."/>
            <person name="Jorgensen S.L."/>
            <person name="Zaremba-Niedzwiedzka K."/>
            <person name="Martijn J."/>
            <person name="Lind A.E."/>
            <person name="van Eijk R."/>
            <person name="Schleper C."/>
            <person name="Guy L."/>
            <person name="Ettema T.J."/>
        </authorList>
    </citation>
    <scope>NUCLEOTIDE SEQUENCE</scope>
</reference>
<gene>
    <name evidence="1" type="ORF">LCGC14_1175670</name>
</gene>
<protein>
    <submittedName>
        <fullName evidence="1">Uncharacterized protein</fullName>
    </submittedName>
</protein>
<evidence type="ECO:0000313" key="1">
    <source>
        <dbReference type="EMBL" id="KKM96697.1"/>
    </source>
</evidence>